<dbReference type="RefSeq" id="WP_189047907.1">
    <property type="nucleotide sequence ID" value="NZ_BMJQ01000008.1"/>
</dbReference>
<reference evidence="2" key="1">
    <citation type="journal article" date="2014" name="Int. J. Syst. Evol. Microbiol.">
        <title>Complete genome sequence of Corynebacterium casei LMG S-19264T (=DSM 44701T), isolated from a smear-ripened cheese.</title>
        <authorList>
            <consortium name="US DOE Joint Genome Institute (JGI-PGF)"/>
            <person name="Walter F."/>
            <person name="Albersmeier A."/>
            <person name="Kalinowski J."/>
            <person name="Ruckert C."/>
        </authorList>
    </citation>
    <scope>NUCLEOTIDE SEQUENCE</scope>
    <source>
        <strain evidence="2">CGMCC 1.15725</strain>
    </source>
</reference>
<name>A0A8J3E4A0_9PROT</name>
<evidence type="ECO:0000313" key="3">
    <source>
        <dbReference type="Proteomes" id="UP000646365"/>
    </source>
</evidence>
<dbReference type="EMBL" id="BMJQ01000008">
    <property type="protein sequence ID" value="GGF25393.1"/>
    <property type="molecule type" value="Genomic_DNA"/>
</dbReference>
<feature type="chain" id="PRO_5035162181" description="TIGR03118 family protein" evidence="1">
    <location>
        <begin position="33"/>
        <end position="381"/>
    </location>
</feature>
<comment type="caution">
    <text evidence="2">The sequence shown here is derived from an EMBL/GenBank/DDBJ whole genome shotgun (WGS) entry which is preliminary data.</text>
</comment>
<protein>
    <recommendedName>
        <fullName evidence="4">TIGR03118 family protein</fullName>
    </recommendedName>
</protein>
<sequence>MAIPLLQHAPRWLTEATLALALLASSSGPAAAGVVVQTDIVSDGKPPAVVTDHNLLNAWGISYAPTGPFWISANGAGLALVFDGQGTKLLTVTIPAPPGATGASAPTGQVFNATQDFVVSAKDKSGMTHSAPAVFLFATEDGTISGWSPKVDPTNAVIAVNHSTLNPSAVYKGLTIFTDASGSYLLATNFRFGVVEVYDGHFHLVRTFRDHRLPSDFAPFNIQNLNGHLYVTYAKQDAERHDDVKGVGNGFVERVDIFGTIKASVHDRDDLNSPWGLAIAPRSFGRFAGKLLVGNFGDGAIHAFRPGNLHARGALKTDGAHEKRHDLKIDGLWALIVGNGGKGGDKDKVYFSAGPNGEADGLFGNLAFVHHEDDDQGENED</sequence>
<keyword evidence="3" id="KW-1185">Reference proteome</keyword>
<dbReference type="NCBIfam" id="TIGR03118">
    <property type="entry name" value="PEPCTERM_chp_1"/>
    <property type="match status" value="1"/>
</dbReference>
<evidence type="ECO:0000256" key="1">
    <source>
        <dbReference type="SAM" id="SignalP"/>
    </source>
</evidence>
<gene>
    <name evidence="2" type="ORF">GCM10011611_34310</name>
</gene>
<dbReference type="Proteomes" id="UP000646365">
    <property type="component" value="Unassembled WGS sequence"/>
</dbReference>
<dbReference type="InterPro" id="IPR011044">
    <property type="entry name" value="Quino_amine_DH_bsu"/>
</dbReference>
<evidence type="ECO:0000313" key="2">
    <source>
        <dbReference type="EMBL" id="GGF25393.1"/>
    </source>
</evidence>
<organism evidence="2 3">
    <name type="scientific">Aliidongia dinghuensis</name>
    <dbReference type="NCBI Taxonomy" id="1867774"/>
    <lineage>
        <taxon>Bacteria</taxon>
        <taxon>Pseudomonadati</taxon>
        <taxon>Pseudomonadota</taxon>
        <taxon>Alphaproteobacteria</taxon>
        <taxon>Rhodospirillales</taxon>
        <taxon>Dongiaceae</taxon>
        <taxon>Aliidongia</taxon>
    </lineage>
</organism>
<evidence type="ECO:0008006" key="4">
    <source>
        <dbReference type="Google" id="ProtNLM"/>
    </source>
</evidence>
<reference evidence="2" key="2">
    <citation type="submission" date="2020-09" db="EMBL/GenBank/DDBJ databases">
        <authorList>
            <person name="Sun Q."/>
            <person name="Zhou Y."/>
        </authorList>
    </citation>
    <scope>NUCLEOTIDE SEQUENCE</scope>
    <source>
        <strain evidence="2">CGMCC 1.15725</strain>
    </source>
</reference>
<feature type="signal peptide" evidence="1">
    <location>
        <begin position="1"/>
        <end position="32"/>
    </location>
</feature>
<keyword evidence="1" id="KW-0732">Signal</keyword>
<dbReference type="InterPro" id="IPR017549">
    <property type="entry name" value="APMV_L690"/>
</dbReference>
<dbReference type="SUPFAM" id="SSF50969">
    <property type="entry name" value="YVTN repeat-like/Quinoprotein amine dehydrogenase"/>
    <property type="match status" value="1"/>
</dbReference>
<accession>A0A8J3E4A0</accession>
<proteinExistence type="predicted"/>
<dbReference type="AlphaFoldDB" id="A0A8J3E4A0"/>